<feature type="domain" description="Sm" evidence="4">
    <location>
        <begin position="10"/>
        <end position="70"/>
    </location>
</feature>
<dbReference type="SUPFAM" id="SSF50182">
    <property type="entry name" value="Sm-like ribonucleoproteins"/>
    <property type="match status" value="1"/>
</dbReference>
<dbReference type="HAMAP" id="MF_00436">
    <property type="entry name" value="Hfq"/>
    <property type="match status" value="1"/>
</dbReference>
<comment type="similarity">
    <text evidence="3">Belongs to the Hfq family.</text>
</comment>
<evidence type="ECO:0000313" key="5">
    <source>
        <dbReference type="EMBL" id="MBO1263502.1"/>
    </source>
</evidence>
<dbReference type="GO" id="GO:0045974">
    <property type="term" value="P:regulation of translation, ncRNA-mediated"/>
    <property type="evidence" value="ECO:0007669"/>
    <property type="project" value="TreeGrafter"/>
</dbReference>
<name>A0A939KEJ9_9CLOT</name>
<dbReference type="GO" id="GO:0005829">
    <property type="term" value="C:cytosol"/>
    <property type="evidence" value="ECO:0007669"/>
    <property type="project" value="TreeGrafter"/>
</dbReference>
<accession>A0A939KEJ9</accession>
<keyword evidence="2 3" id="KW-0346">Stress response</keyword>
<evidence type="ECO:0000259" key="4">
    <source>
        <dbReference type="PROSITE" id="PS52002"/>
    </source>
</evidence>
<dbReference type="EMBL" id="JAFNJU010000001">
    <property type="protein sequence ID" value="MBO1263502.1"/>
    <property type="molecule type" value="Genomic_DNA"/>
</dbReference>
<reference evidence="5" key="1">
    <citation type="submission" date="2021-03" db="EMBL/GenBank/DDBJ databases">
        <title>Proteiniclasticum marinus sp. nov., isolated from tidal flat sediment.</title>
        <authorList>
            <person name="Namirimu T."/>
            <person name="Yang J.-A."/>
            <person name="Yang S.-H."/>
            <person name="Kim Y.-J."/>
            <person name="Kwon K.K."/>
        </authorList>
    </citation>
    <scope>NUCLEOTIDE SEQUENCE</scope>
    <source>
        <strain evidence="5">SCR006</strain>
    </source>
</reference>
<dbReference type="Proteomes" id="UP000664218">
    <property type="component" value="Unassembled WGS sequence"/>
</dbReference>
<evidence type="ECO:0000256" key="1">
    <source>
        <dbReference type="ARBA" id="ARBA00022884"/>
    </source>
</evidence>
<dbReference type="PANTHER" id="PTHR34772:SF1">
    <property type="entry name" value="RNA-BINDING PROTEIN HFQ"/>
    <property type="match status" value="1"/>
</dbReference>
<comment type="subunit">
    <text evidence="3">Homohexamer.</text>
</comment>
<dbReference type="GO" id="GO:0043487">
    <property type="term" value="P:regulation of RNA stability"/>
    <property type="evidence" value="ECO:0007669"/>
    <property type="project" value="TreeGrafter"/>
</dbReference>
<dbReference type="GO" id="GO:0003723">
    <property type="term" value="F:RNA binding"/>
    <property type="evidence" value="ECO:0007669"/>
    <property type="project" value="UniProtKB-UniRule"/>
</dbReference>
<sequence>MSKVINNFQDVFLNGARKSKTLVTIHLVNGFQLKGIVKGFDNYVIVLETEDKQMLVYKHAVTTITPGKPILILEDEKEDHE</sequence>
<gene>
    <name evidence="3 5" type="primary">hfq</name>
    <name evidence="5" type="ORF">J3A84_00415</name>
</gene>
<proteinExistence type="inferred from homology"/>
<evidence type="ECO:0000256" key="3">
    <source>
        <dbReference type="HAMAP-Rule" id="MF_00436"/>
    </source>
</evidence>
<organism evidence="5 6">
    <name type="scientific">Proteiniclasticum aestuarii</name>
    <dbReference type="NCBI Taxonomy" id="2817862"/>
    <lineage>
        <taxon>Bacteria</taxon>
        <taxon>Bacillati</taxon>
        <taxon>Bacillota</taxon>
        <taxon>Clostridia</taxon>
        <taxon>Eubacteriales</taxon>
        <taxon>Clostridiaceae</taxon>
        <taxon>Proteiniclasticum</taxon>
    </lineage>
</organism>
<comment type="caution">
    <text evidence="5">The sequence shown here is derived from an EMBL/GenBank/DDBJ whole genome shotgun (WGS) entry which is preliminary data.</text>
</comment>
<keyword evidence="1 3" id="KW-0694">RNA-binding</keyword>
<dbReference type="PANTHER" id="PTHR34772">
    <property type="entry name" value="RNA-BINDING PROTEIN HFQ"/>
    <property type="match status" value="1"/>
</dbReference>
<dbReference type="InterPro" id="IPR047575">
    <property type="entry name" value="Sm"/>
</dbReference>
<dbReference type="InterPro" id="IPR010920">
    <property type="entry name" value="LSM_dom_sf"/>
</dbReference>
<dbReference type="AlphaFoldDB" id="A0A939KEJ9"/>
<dbReference type="PROSITE" id="PS52002">
    <property type="entry name" value="SM"/>
    <property type="match status" value="1"/>
</dbReference>
<dbReference type="InterPro" id="IPR005001">
    <property type="entry name" value="Hfq"/>
</dbReference>
<dbReference type="RefSeq" id="WP_207598023.1">
    <property type="nucleotide sequence ID" value="NZ_JAFNJU010000001.1"/>
</dbReference>
<comment type="function">
    <text evidence="3">RNA chaperone that binds small regulatory RNA (sRNAs) and mRNAs to facilitate mRNA translational regulation in response to envelope stress, environmental stress and changes in metabolite concentrations. Also binds with high specificity to tRNAs.</text>
</comment>
<dbReference type="GO" id="GO:0006355">
    <property type="term" value="P:regulation of DNA-templated transcription"/>
    <property type="evidence" value="ECO:0007669"/>
    <property type="project" value="InterPro"/>
</dbReference>
<keyword evidence="6" id="KW-1185">Reference proteome</keyword>
<evidence type="ECO:0000313" key="6">
    <source>
        <dbReference type="Proteomes" id="UP000664218"/>
    </source>
</evidence>
<dbReference type="NCBIfam" id="TIGR02383">
    <property type="entry name" value="Hfq"/>
    <property type="match status" value="1"/>
</dbReference>
<dbReference type="Gene3D" id="2.30.30.100">
    <property type="match status" value="1"/>
</dbReference>
<dbReference type="Pfam" id="PF17209">
    <property type="entry name" value="Hfq"/>
    <property type="match status" value="1"/>
</dbReference>
<dbReference type="CDD" id="cd01716">
    <property type="entry name" value="Hfq"/>
    <property type="match status" value="1"/>
</dbReference>
<evidence type="ECO:0000256" key="2">
    <source>
        <dbReference type="ARBA" id="ARBA00023016"/>
    </source>
</evidence>
<protein>
    <recommendedName>
        <fullName evidence="3">RNA-binding protein Hfq</fullName>
    </recommendedName>
</protein>